<dbReference type="KEGG" id="sdyn:Mal52_59370"/>
<gene>
    <name evidence="2" type="ORF">Mal52_59370</name>
</gene>
<reference evidence="2 3" key="1">
    <citation type="submission" date="2019-02" db="EMBL/GenBank/DDBJ databases">
        <title>Deep-cultivation of Planctomycetes and their phenomic and genomic characterization uncovers novel biology.</title>
        <authorList>
            <person name="Wiegand S."/>
            <person name="Jogler M."/>
            <person name="Boedeker C."/>
            <person name="Pinto D."/>
            <person name="Vollmers J."/>
            <person name="Rivas-Marin E."/>
            <person name="Kohn T."/>
            <person name="Peeters S.H."/>
            <person name="Heuer A."/>
            <person name="Rast P."/>
            <person name="Oberbeckmann S."/>
            <person name="Bunk B."/>
            <person name="Jeske O."/>
            <person name="Meyerdierks A."/>
            <person name="Storesund J.E."/>
            <person name="Kallscheuer N."/>
            <person name="Luecker S."/>
            <person name="Lage O.M."/>
            <person name="Pohl T."/>
            <person name="Merkel B.J."/>
            <person name="Hornburger P."/>
            <person name="Mueller R.-W."/>
            <person name="Bruemmer F."/>
            <person name="Labrenz M."/>
            <person name="Spormann A.M."/>
            <person name="Op den Camp H."/>
            <person name="Overmann J."/>
            <person name="Amann R."/>
            <person name="Jetten M.S.M."/>
            <person name="Mascher T."/>
            <person name="Medema M.H."/>
            <person name="Devos D.P."/>
            <person name="Kaster A.-K."/>
            <person name="Ovreas L."/>
            <person name="Rohde M."/>
            <person name="Galperin M.Y."/>
            <person name="Jogler C."/>
        </authorList>
    </citation>
    <scope>NUCLEOTIDE SEQUENCE [LARGE SCALE GENOMIC DNA]</scope>
    <source>
        <strain evidence="2 3">Mal52</strain>
    </source>
</reference>
<dbReference type="RefSeq" id="WP_145380231.1">
    <property type="nucleotide sequence ID" value="NZ_CP036276.1"/>
</dbReference>
<evidence type="ECO:0000313" key="2">
    <source>
        <dbReference type="EMBL" id="QDU47406.1"/>
    </source>
</evidence>
<dbReference type="EMBL" id="CP036276">
    <property type="protein sequence ID" value="QDU47406.1"/>
    <property type="molecule type" value="Genomic_DNA"/>
</dbReference>
<evidence type="ECO:0000256" key="1">
    <source>
        <dbReference type="SAM" id="SignalP"/>
    </source>
</evidence>
<evidence type="ECO:0000313" key="3">
    <source>
        <dbReference type="Proteomes" id="UP000319383"/>
    </source>
</evidence>
<keyword evidence="3" id="KW-1185">Reference proteome</keyword>
<proteinExistence type="predicted"/>
<feature type="signal peptide" evidence="1">
    <location>
        <begin position="1"/>
        <end position="22"/>
    </location>
</feature>
<name>A0A517ZY84_9PLAN</name>
<feature type="chain" id="PRO_5022074467" description="Stigma-specific protein, Stig1" evidence="1">
    <location>
        <begin position="23"/>
        <end position="134"/>
    </location>
</feature>
<protein>
    <recommendedName>
        <fullName evidence="4">Stigma-specific protein, Stig1</fullName>
    </recommendedName>
</protein>
<dbReference type="PROSITE" id="PS51257">
    <property type="entry name" value="PROKAR_LIPOPROTEIN"/>
    <property type="match status" value="1"/>
</dbReference>
<evidence type="ECO:0008006" key="4">
    <source>
        <dbReference type="Google" id="ProtNLM"/>
    </source>
</evidence>
<dbReference type="Proteomes" id="UP000319383">
    <property type="component" value="Chromosome"/>
</dbReference>
<dbReference type="AlphaFoldDB" id="A0A517ZY84"/>
<keyword evidence="1" id="KW-0732">Signal</keyword>
<accession>A0A517ZY84</accession>
<organism evidence="2 3">
    <name type="scientific">Symmachiella dynata</name>
    <dbReference type="NCBI Taxonomy" id="2527995"/>
    <lineage>
        <taxon>Bacteria</taxon>
        <taxon>Pseudomonadati</taxon>
        <taxon>Planctomycetota</taxon>
        <taxon>Planctomycetia</taxon>
        <taxon>Planctomycetales</taxon>
        <taxon>Planctomycetaceae</taxon>
        <taxon>Symmachiella</taxon>
    </lineage>
</organism>
<sequence precursor="true">MGRWIRISSVTLSLMLIATACADAGRWFHFDISHASRRPTCQPCQSAMGGCCDDYCSKPLPCISPNCRGCVDDYCGKPLPCISCTRPGCVDDYCPKPCPRFIRPLCLPWYQCGPGERCYGGQGIVPGCDANSLK</sequence>